<evidence type="ECO:0000313" key="14">
    <source>
        <dbReference type="Proteomes" id="UP000085678"/>
    </source>
</evidence>
<dbReference type="Pfam" id="PF00096">
    <property type="entry name" value="zf-C2H2"/>
    <property type="match status" value="2"/>
</dbReference>
<dbReference type="FunFam" id="3.30.160.60:FF:000048">
    <property type="entry name" value="GLI family zinc finger 3"/>
    <property type="match status" value="1"/>
</dbReference>
<feature type="compositionally biased region" description="Polar residues" evidence="12">
    <location>
        <begin position="35"/>
        <end position="46"/>
    </location>
</feature>
<dbReference type="FunFam" id="3.30.160.60:FF:000036">
    <property type="entry name" value="GLI family zinc finger 3"/>
    <property type="match status" value="1"/>
</dbReference>
<dbReference type="OrthoDB" id="6155341at2759"/>
<reference evidence="15" key="1">
    <citation type="submission" date="2025-08" db="UniProtKB">
        <authorList>
            <consortium name="RefSeq"/>
        </authorList>
    </citation>
    <scope>IDENTIFICATION</scope>
    <source>
        <tissue evidence="15">Gonads</tissue>
    </source>
</reference>
<feature type="compositionally biased region" description="Polar residues" evidence="12">
    <location>
        <begin position="230"/>
        <end position="249"/>
    </location>
</feature>
<keyword evidence="3" id="KW-0479">Metal-binding</keyword>
<feature type="region of interest" description="Disordered" evidence="12">
    <location>
        <begin position="1090"/>
        <end position="1113"/>
    </location>
</feature>
<feature type="compositionally biased region" description="Polar residues" evidence="12">
    <location>
        <begin position="722"/>
        <end position="735"/>
    </location>
</feature>
<dbReference type="InterPro" id="IPR013087">
    <property type="entry name" value="Znf_C2H2_type"/>
</dbReference>
<evidence type="ECO:0000256" key="12">
    <source>
        <dbReference type="SAM" id="MobiDB-lite"/>
    </source>
</evidence>
<comment type="subcellular location">
    <subcellularLocation>
        <location evidence="1">Nucleus</location>
    </subcellularLocation>
</comment>
<evidence type="ECO:0000256" key="3">
    <source>
        <dbReference type="ARBA" id="ARBA00022723"/>
    </source>
</evidence>
<dbReference type="GeneID" id="106170107"/>
<feature type="compositionally biased region" description="Basic and acidic residues" evidence="12">
    <location>
        <begin position="60"/>
        <end position="69"/>
    </location>
</feature>
<feature type="compositionally biased region" description="Basic and acidic residues" evidence="12">
    <location>
        <begin position="1"/>
        <end position="31"/>
    </location>
</feature>
<evidence type="ECO:0000313" key="15">
    <source>
        <dbReference type="RefSeq" id="XP_023929982.1"/>
    </source>
</evidence>
<evidence type="ECO:0000256" key="5">
    <source>
        <dbReference type="ARBA" id="ARBA00022771"/>
    </source>
</evidence>
<dbReference type="InterPro" id="IPR043359">
    <property type="entry name" value="GLI-like"/>
</dbReference>
<feature type="compositionally biased region" description="Polar residues" evidence="12">
    <location>
        <begin position="649"/>
        <end position="664"/>
    </location>
</feature>
<feature type="compositionally biased region" description="Low complexity" evidence="12">
    <location>
        <begin position="748"/>
        <end position="761"/>
    </location>
</feature>
<dbReference type="KEGG" id="lak:106170107"/>
<feature type="region of interest" description="Disordered" evidence="12">
    <location>
        <begin position="581"/>
        <end position="669"/>
    </location>
</feature>
<keyword evidence="6" id="KW-0862">Zinc</keyword>
<sequence length="1597" mass="176954">MDARDRVKREMDVSAPKPKEHGAKKEEDLPKRKSTGTSASRPSSTLARVDEEPSTTNGSDDTHPPELIDRGVGPTPLPPPHAPEYRIPSYPFGIHPYMDPRNGLMADPHYAFPYPYAHPYAVNHPLPVTSQTHDGRYHWPPPMLPTSPAQSDISSIINLERRGSGEPLAHLASRIHWEQYQRAAAFQSPLSARGLSPASLMGAPTYLPTEHLRPAPSQRSLFSDVPATPGSGSITLPGSLESSRLTSPRPSVIGGKSRKRALSHSPISDYLDIQSLTRSSEGSLQLTPLMHHSRSSSAASGSYGHLSAASFGTLSPAHAALSNPYMRHPSLPGSPFFPPMMHPSLYARQHSGAGGPLLPPGQPMVQPLGASKHESQPPSHPQVRDPSVSVVSSTVDAAADAKRSKIKKEYMPIDEDEKHMIDTTGEPGRQPQEGEPDFIETNCHWVDCSLEFETQDELVRHINQDHIQTNKKAFVCRWNECSREEKPFKAQYMLVVHMRRHTGEKPHKCTFEGCNKAYSRLENLKTHLRSHTGEKPYMCEFPGCTKAFSNASDRAKHQNRTHSNAKPYVCKAPGCTKRYTDPSSLRKHVKTVHGPDFYANKKHKGHESNMDHDKDGEDEDKDTKDKKVEECLMVTQLQGVAGERRRSQDSAGAVTSQQQHSPSSSDKDVEINVVKTEHPVPNIGNLHDDEGMGDTISSTVEYEEDFELTEAEDIEIPGSGSGVSTASRVQNNNARNRQKGLKARLGKSTTTTPSLPSLPALNGHKRVGSGSGQGSAPSLTDLSNRMTQIKQSNPHHKRITDLTAIATPDQSQANGMGYQAGRRDSNTSTISSYLSSVRSDASPFPFGSQFSSRRSSEASQISARLSITNSPYEYDITGNRPHNSRRSSETSSIGNVAAQLSRAKLGSNPNLMVTSQAVNLRSPSSRLSNERIARLLMSRRDNPVDMWRCNTSTPCRTPLPHEIPNREVRRASDPVRCVDPNFAALKQLQRRFHSLNAMRPLPVPSSMRSLHKKADSNENFKSSQSSIATNFSRDESADFGSQYFADQSFAMETEDEAELEMKMIEDNDDVIIPDEMRRFLYERTQPLIPEEGEMSDFAPSEVTLEDSSRMQSRMDAIEESYRQNAENASNMEQMQKQMPSPPSQQQQQIQQPPPPPAQRPPQPPSVQPPPPPQGVPGGCFMPPNQQLVHTQNCSCPHGNIQQQQQQAMQQQQPPIPCQNPNLMQPYPNPNMQQGFNQNVPMQNYGQHGAAGQMQYGQSQPVVQQHSMNQPQAMAQQQYLSQGMSQQFRPPNMQVMPGSRMPMNMPKQERQSPQIQVPLVSQSQIPARAKAAKQQQIEQQMQNQNNMQGLQQQQQGYNPMMPQPPQHIQQQGMMGYQTQMYNGQGQQQFVPHPPPNPRPTIQPHPPTAQPHPMGGMVQRPVNFNQNAPSAMPNYANLNQNNRPPQYLPPQAPLQHQQLQQLQQQSQQQQQQPGSVIGMQMSPGCNHVSSSTDIHTPKLNDEAPTPVVDDPLVANLNAMTTDNLIENISSISMENVNGSIISPTALINQPLSHQSSRYATPCIEGKPGPMVDTSNMVVNDMSSVLTQLAEENKFLNYRQ</sequence>
<feature type="region of interest" description="Disordered" evidence="12">
    <location>
        <begin position="1127"/>
        <end position="1183"/>
    </location>
</feature>
<dbReference type="Pfam" id="PF23561">
    <property type="entry name" value="zf-C2H2_15"/>
    <property type="match status" value="1"/>
</dbReference>
<feature type="region of interest" description="Disordered" evidence="12">
    <location>
        <begin position="872"/>
        <end position="893"/>
    </location>
</feature>
<dbReference type="GO" id="GO:0000978">
    <property type="term" value="F:RNA polymerase II cis-regulatory region sequence-specific DNA binding"/>
    <property type="evidence" value="ECO:0007669"/>
    <property type="project" value="TreeGrafter"/>
</dbReference>
<dbReference type="InParanoid" id="A0A2R2MIV4"/>
<feature type="compositionally biased region" description="Pro residues" evidence="12">
    <location>
        <begin position="1151"/>
        <end position="1174"/>
    </location>
</feature>
<dbReference type="PROSITE" id="PS00028">
    <property type="entry name" value="ZINC_FINGER_C2H2_1"/>
    <property type="match status" value="4"/>
</dbReference>
<comment type="similarity">
    <text evidence="2">Belongs to the GLI C2H2-type zinc-finger protein family.</text>
</comment>
<evidence type="ECO:0000259" key="13">
    <source>
        <dbReference type="PROSITE" id="PS50157"/>
    </source>
</evidence>
<feature type="region of interest" description="Disordered" evidence="12">
    <location>
        <begin position="1"/>
        <end position="84"/>
    </location>
</feature>
<keyword evidence="5 11" id="KW-0863">Zinc-finger</keyword>
<evidence type="ECO:0000256" key="10">
    <source>
        <dbReference type="ARBA" id="ARBA00023242"/>
    </source>
</evidence>
<feature type="domain" description="C2H2-type" evidence="13">
    <location>
        <begin position="479"/>
        <end position="506"/>
    </location>
</feature>
<dbReference type="PANTHER" id="PTHR45718:SF4">
    <property type="entry name" value="TRANSCRIPTIONAL ACTIVATOR CUBITUS INTERRUPTUS"/>
    <property type="match status" value="1"/>
</dbReference>
<feature type="domain" description="C2H2-type" evidence="13">
    <location>
        <begin position="568"/>
        <end position="593"/>
    </location>
</feature>
<keyword evidence="4" id="KW-0677">Repeat</keyword>
<feature type="compositionally biased region" description="Basic residues" evidence="12">
    <location>
        <begin position="736"/>
        <end position="745"/>
    </location>
</feature>
<keyword evidence="14" id="KW-1185">Reference proteome</keyword>
<protein>
    <submittedName>
        <fullName evidence="15">Zinc finger protein GLI4-like</fullName>
    </submittedName>
</protein>
<dbReference type="PANTHER" id="PTHR45718">
    <property type="entry name" value="TRANSCRIPTIONAL ACTIVATOR CUBITUS INTERRUPTUS"/>
    <property type="match status" value="1"/>
</dbReference>
<keyword evidence="7" id="KW-0805">Transcription regulation</keyword>
<name>A0A2R2MIV4_LINAN</name>
<dbReference type="SUPFAM" id="SSF57667">
    <property type="entry name" value="beta-beta-alpha zinc fingers"/>
    <property type="match status" value="3"/>
</dbReference>
<dbReference type="FunFam" id="3.30.160.60:FF:000019">
    <property type="entry name" value="GLI family zinc finger 3"/>
    <property type="match status" value="1"/>
</dbReference>
<dbReference type="Gene3D" id="3.30.160.60">
    <property type="entry name" value="Classic Zinc Finger"/>
    <property type="match status" value="5"/>
</dbReference>
<feature type="domain" description="C2H2-type" evidence="13">
    <location>
        <begin position="507"/>
        <end position="536"/>
    </location>
</feature>
<dbReference type="FunFam" id="3.30.160.60:FF:000031">
    <property type="entry name" value="GLI family zinc finger 3"/>
    <property type="match status" value="1"/>
</dbReference>
<feature type="region of interest" description="Disordered" evidence="12">
    <location>
        <begin position="347"/>
        <end position="402"/>
    </location>
</feature>
<feature type="compositionally biased region" description="Basic and acidic residues" evidence="12">
    <location>
        <begin position="606"/>
        <end position="630"/>
    </location>
</feature>
<evidence type="ECO:0000256" key="2">
    <source>
        <dbReference type="ARBA" id="ARBA00010831"/>
    </source>
</evidence>
<feature type="compositionally biased region" description="Low complexity" evidence="12">
    <location>
        <begin position="1451"/>
        <end position="1471"/>
    </location>
</feature>
<dbReference type="GO" id="GO:0008270">
    <property type="term" value="F:zinc ion binding"/>
    <property type="evidence" value="ECO:0007669"/>
    <property type="project" value="UniProtKB-KW"/>
</dbReference>
<dbReference type="Proteomes" id="UP000085678">
    <property type="component" value="Unplaced"/>
</dbReference>
<proteinExistence type="inferred from homology"/>
<dbReference type="RefSeq" id="XP_023929982.1">
    <property type="nucleotide sequence ID" value="XM_024074214.1"/>
</dbReference>
<dbReference type="GO" id="GO:0005634">
    <property type="term" value="C:nucleus"/>
    <property type="evidence" value="ECO:0007669"/>
    <property type="project" value="UniProtKB-SubCell"/>
</dbReference>
<dbReference type="STRING" id="7574.A0A2R2MIV4"/>
<feature type="domain" description="C2H2-type" evidence="13">
    <location>
        <begin position="537"/>
        <end position="567"/>
    </location>
</feature>
<evidence type="ECO:0000256" key="7">
    <source>
        <dbReference type="ARBA" id="ARBA00023015"/>
    </source>
</evidence>
<accession>A0A2R2MIV4</accession>
<keyword evidence="10" id="KW-0539">Nucleus</keyword>
<keyword evidence="9" id="KW-0804">Transcription</keyword>
<evidence type="ECO:0000256" key="6">
    <source>
        <dbReference type="ARBA" id="ARBA00022833"/>
    </source>
</evidence>
<feature type="compositionally biased region" description="Low complexity" evidence="12">
    <location>
        <begin position="387"/>
        <end position="398"/>
    </location>
</feature>
<evidence type="ECO:0000256" key="8">
    <source>
        <dbReference type="ARBA" id="ARBA00023125"/>
    </source>
</evidence>
<dbReference type="InterPro" id="IPR056436">
    <property type="entry name" value="Znf-C2H2_ZIC1-5/GLI1-3-like"/>
</dbReference>
<gene>
    <name evidence="15" type="primary">LOC106170107</name>
</gene>
<feature type="compositionally biased region" description="Low complexity" evidence="12">
    <location>
        <begin position="1133"/>
        <end position="1150"/>
    </location>
</feature>
<feature type="region of interest" description="Disordered" evidence="12">
    <location>
        <begin position="712"/>
        <end position="780"/>
    </location>
</feature>
<dbReference type="GO" id="GO:0000981">
    <property type="term" value="F:DNA-binding transcription factor activity, RNA polymerase II-specific"/>
    <property type="evidence" value="ECO:0007669"/>
    <property type="project" value="TreeGrafter"/>
</dbReference>
<dbReference type="InterPro" id="IPR036236">
    <property type="entry name" value="Znf_C2H2_sf"/>
</dbReference>
<evidence type="ECO:0000256" key="11">
    <source>
        <dbReference type="PROSITE-ProRule" id="PRU00042"/>
    </source>
</evidence>
<organism evidence="14 15">
    <name type="scientific">Lingula anatina</name>
    <name type="common">Brachiopod</name>
    <name type="synonym">Lingula unguis</name>
    <dbReference type="NCBI Taxonomy" id="7574"/>
    <lineage>
        <taxon>Eukaryota</taxon>
        <taxon>Metazoa</taxon>
        <taxon>Spiralia</taxon>
        <taxon>Lophotrochozoa</taxon>
        <taxon>Brachiopoda</taxon>
        <taxon>Linguliformea</taxon>
        <taxon>Lingulata</taxon>
        <taxon>Lingulida</taxon>
        <taxon>Linguloidea</taxon>
        <taxon>Lingulidae</taxon>
        <taxon>Lingula</taxon>
    </lineage>
</organism>
<evidence type="ECO:0000256" key="9">
    <source>
        <dbReference type="ARBA" id="ARBA00023163"/>
    </source>
</evidence>
<keyword evidence="8" id="KW-0238">DNA-binding</keyword>
<feature type="region of interest" description="Disordered" evidence="12">
    <location>
        <begin position="217"/>
        <end position="260"/>
    </location>
</feature>
<dbReference type="FunFam" id="3.30.160.60:FF:000068">
    <property type="entry name" value="GLI family zinc finger 3"/>
    <property type="match status" value="1"/>
</dbReference>
<dbReference type="PROSITE" id="PS50157">
    <property type="entry name" value="ZINC_FINGER_C2H2_2"/>
    <property type="match status" value="4"/>
</dbReference>
<dbReference type="SMART" id="SM00355">
    <property type="entry name" value="ZnF_C2H2"/>
    <property type="match status" value="5"/>
</dbReference>
<evidence type="ECO:0000256" key="1">
    <source>
        <dbReference type="ARBA" id="ARBA00004123"/>
    </source>
</evidence>
<feature type="compositionally biased region" description="Pro residues" evidence="12">
    <location>
        <begin position="1390"/>
        <end position="1408"/>
    </location>
</feature>
<evidence type="ECO:0000256" key="4">
    <source>
        <dbReference type="ARBA" id="ARBA00022737"/>
    </source>
</evidence>
<feature type="region of interest" description="Disordered" evidence="12">
    <location>
        <begin position="1389"/>
        <end position="1504"/>
    </location>
</feature>